<feature type="non-terminal residue" evidence="2">
    <location>
        <position position="288"/>
    </location>
</feature>
<accession>A0A432MBQ0</accession>
<comment type="caution">
    <text evidence="2">The sequence shown here is derived from an EMBL/GenBank/DDBJ whole genome shotgun (WGS) entry which is preliminary data.</text>
</comment>
<evidence type="ECO:0000256" key="1">
    <source>
        <dbReference type="SAM" id="MobiDB-lite"/>
    </source>
</evidence>
<evidence type="ECO:0000313" key="3">
    <source>
        <dbReference type="Proteomes" id="UP000280296"/>
    </source>
</evidence>
<gene>
    <name evidence="2" type="ORF">TsocGM_25645</name>
</gene>
<dbReference type="Proteomes" id="UP000280296">
    <property type="component" value="Unassembled WGS sequence"/>
</dbReference>
<reference evidence="2 3" key="2">
    <citation type="submission" date="2019-01" db="EMBL/GenBank/DDBJ databases">
        <title>Tautonia sociabilis, a novel thermotolerant planctomycete of Isosphaeraceae family, isolated from a 4000 m deep subterranean habitat.</title>
        <authorList>
            <person name="Kovaleva O.L."/>
            <person name="Elcheninov A.G."/>
            <person name="Van Heerden E."/>
            <person name="Toshchakov S.V."/>
            <person name="Novikov A."/>
            <person name="Bonch-Osmolovskaya E.A."/>
            <person name="Kublanov I.V."/>
        </authorList>
    </citation>
    <scope>NUCLEOTIDE SEQUENCE [LARGE SCALE GENOMIC DNA]</scope>
    <source>
        <strain evidence="2 3">GM2012</strain>
    </source>
</reference>
<keyword evidence="3" id="KW-1185">Reference proteome</keyword>
<protein>
    <submittedName>
        <fullName evidence="2">Uncharacterized protein</fullName>
    </submittedName>
</protein>
<evidence type="ECO:0000313" key="2">
    <source>
        <dbReference type="EMBL" id="RUL80935.1"/>
    </source>
</evidence>
<sequence>MIITPEQASLKAQQQFDALRDYVGRAARDGQRIDTVERELFRQLLGLGHSLLSAFVAQQGDGDLGPQAETADGHVARRLPERHDRRYVSVFGALTIARAVYGSREGQRIERVPLDERLGLPEGDFSYLLEDWAQRLCLNGSFAEAGRSLEMLLGLKPGARTLEHMSRAVAGYAPAFQDALPSPPPEEEGPLLVVTADGKGVPMRRPPQEGPKPHHRRTKGEKANKKQMACVGAVYTIEPFVRKVDDILDEVLRDERAGDRPEPQHKHVWAEMTRQVGGETVHAKEALF</sequence>
<reference evidence="2 3" key="1">
    <citation type="submission" date="2018-12" db="EMBL/GenBank/DDBJ databases">
        <authorList>
            <person name="Toschakov S.V."/>
        </authorList>
    </citation>
    <scope>NUCLEOTIDE SEQUENCE [LARGE SCALE GENOMIC DNA]</scope>
    <source>
        <strain evidence="2 3">GM2012</strain>
    </source>
</reference>
<organism evidence="2 3">
    <name type="scientific">Tautonia sociabilis</name>
    <dbReference type="NCBI Taxonomy" id="2080755"/>
    <lineage>
        <taxon>Bacteria</taxon>
        <taxon>Pseudomonadati</taxon>
        <taxon>Planctomycetota</taxon>
        <taxon>Planctomycetia</taxon>
        <taxon>Isosphaerales</taxon>
        <taxon>Isosphaeraceae</taxon>
        <taxon>Tautonia</taxon>
    </lineage>
</organism>
<feature type="region of interest" description="Disordered" evidence="1">
    <location>
        <begin position="198"/>
        <end position="225"/>
    </location>
</feature>
<dbReference type="AlphaFoldDB" id="A0A432MBQ0"/>
<proteinExistence type="predicted"/>
<name>A0A432MBQ0_9BACT</name>
<dbReference type="EMBL" id="RYZH01000123">
    <property type="protein sequence ID" value="RUL80935.1"/>
    <property type="molecule type" value="Genomic_DNA"/>
</dbReference>